<dbReference type="Proteomes" id="UP000006078">
    <property type="component" value="Unassembled WGS sequence"/>
</dbReference>
<dbReference type="PANTHER" id="PTHR30399">
    <property type="entry name" value="UNCHARACTERIZED PROTEIN YGJP"/>
    <property type="match status" value="1"/>
</dbReference>
<dbReference type="Proteomes" id="UP000011016">
    <property type="component" value="Unassembled WGS sequence"/>
</dbReference>
<reference evidence="2 5" key="1">
    <citation type="journal article" date="2012" name="J. Bacteriol.">
        <title>Draft Genome Sequence of Turicella otitidis ATCC 51513, Isolated from Middle Ear Fluid from a Child with Otitis Media.</title>
        <authorList>
            <person name="Brinkrolf K."/>
            <person name="Schneider J."/>
            <person name="Knecht M."/>
            <person name="Ruckert C."/>
            <person name="Tauch A."/>
        </authorList>
    </citation>
    <scope>NUCLEOTIDE SEQUENCE [LARGE SCALE GENOMIC DNA]</scope>
    <source>
        <strain evidence="2 5">ATCC 51513</strain>
    </source>
</reference>
<proteinExistence type="predicted"/>
<dbReference type="AlphaFoldDB" id="I7JW54"/>
<dbReference type="EMBL" id="CAJZ01000123">
    <property type="protein sequence ID" value="CCI83656.1"/>
    <property type="molecule type" value="Genomic_DNA"/>
</dbReference>
<accession>I7JW54</accession>
<dbReference type="Gene3D" id="3.30.2010.10">
    <property type="entry name" value="Metalloproteases ('zincins'), catalytic domain"/>
    <property type="match status" value="1"/>
</dbReference>
<evidence type="ECO:0000313" key="2">
    <source>
        <dbReference type="EMBL" id="CCI83656.1"/>
    </source>
</evidence>
<name>I7JW54_9CORY</name>
<gene>
    <name evidence="2" type="ORF">BN46_0928</name>
    <name evidence="3" type="ORF">HMPREF9719_01116</name>
</gene>
<reference evidence="3 4" key="2">
    <citation type="submission" date="2012-08" db="EMBL/GenBank/DDBJ databases">
        <title>The Genome Sequence of Turicella otitidis ATCC 51513.</title>
        <authorList>
            <consortium name="The Broad Institute Genome Sequencing Platform"/>
            <person name="Earl A."/>
            <person name="Ward D."/>
            <person name="Feldgarden M."/>
            <person name="Gevers D."/>
            <person name="Huys G."/>
            <person name="Walker B."/>
            <person name="Young S.K."/>
            <person name="Zeng Q."/>
            <person name="Gargeya S."/>
            <person name="Fitzgerald M."/>
            <person name="Haas B."/>
            <person name="Abouelleil A."/>
            <person name="Alvarado L."/>
            <person name="Arachchi H.M."/>
            <person name="Berlin A.M."/>
            <person name="Chapman S.B."/>
            <person name="Goldberg J."/>
            <person name="Griggs A."/>
            <person name="Gujja S."/>
            <person name="Hansen M."/>
            <person name="Howarth C."/>
            <person name="Imamovic A."/>
            <person name="Larimer J."/>
            <person name="McCowen C."/>
            <person name="Montmayeur A."/>
            <person name="Murphy C."/>
            <person name="Neiman D."/>
            <person name="Pearson M."/>
            <person name="Priest M."/>
            <person name="Roberts A."/>
            <person name="Saif S."/>
            <person name="Shea T."/>
            <person name="Sisk P."/>
            <person name="Sykes S."/>
            <person name="Wortman J."/>
            <person name="Nusbaum C."/>
            <person name="Birren B."/>
        </authorList>
    </citation>
    <scope>NUCLEOTIDE SEQUENCE [LARGE SCALE GENOMIC DNA]</scope>
    <source>
        <strain evidence="3 4">ATCC 51513</strain>
    </source>
</reference>
<protein>
    <recommendedName>
        <fullName evidence="1">YgjP-like metallopeptidase domain-containing protein</fullName>
    </recommendedName>
</protein>
<evidence type="ECO:0000313" key="4">
    <source>
        <dbReference type="Proteomes" id="UP000006078"/>
    </source>
</evidence>
<comment type="caution">
    <text evidence="2">The sequence shown here is derived from an EMBL/GenBank/DDBJ whole genome shotgun (WGS) entry which is preliminary data.</text>
</comment>
<dbReference type="InterPro" id="IPR002725">
    <property type="entry name" value="YgjP-like_metallopeptidase"/>
</dbReference>
<dbReference type="CDD" id="cd07344">
    <property type="entry name" value="M48_yhfN_like"/>
    <property type="match status" value="1"/>
</dbReference>
<keyword evidence="4" id="KW-1185">Reference proteome</keyword>
<feature type="domain" description="YgjP-like metallopeptidase" evidence="1">
    <location>
        <begin position="89"/>
        <end position="158"/>
    </location>
</feature>
<dbReference type="OrthoDB" id="9811177at2"/>
<evidence type="ECO:0000313" key="3">
    <source>
        <dbReference type="EMBL" id="EJZ81980.1"/>
    </source>
</evidence>
<dbReference type="STRING" id="29321.AAV33_07795"/>
<evidence type="ECO:0000313" key="5">
    <source>
        <dbReference type="Proteomes" id="UP000011016"/>
    </source>
</evidence>
<dbReference type="eggNOG" id="COG1451">
    <property type="taxonomic scope" value="Bacteria"/>
</dbReference>
<dbReference type="RefSeq" id="WP_004601006.1">
    <property type="nucleotide sequence ID" value="NZ_HF541867.1"/>
</dbReference>
<sequence length="167" mass="18846">MPEREVRVIRSPRRAKTVQARDLGDRVEVRVPAGLAPSEEERLVSGVLEKLKKKTSAGRISDEELLDRAWALNERLLGGRARIGSVRWVGNQRRRWGSCSQATGDIRITDRLKDVPGYVLDAVLVHELVHTFVPGGHTEEFRRFAELAPRAERARGYLEALQRYGPG</sequence>
<dbReference type="EMBL" id="AHAE01000048">
    <property type="protein sequence ID" value="EJZ81980.1"/>
    <property type="molecule type" value="Genomic_DNA"/>
</dbReference>
<organism evidence="2 5">
    <name type="scientific">Corynebacterium otitidis ATCC 51513</name>
    <dbReference type="NCBI Taxonomy" id="883169"/>
    <lineage>
        <taxon>Bacteria</taxon>
        <taxon>Bacillati</taxon>
        <taxon>Actinomycetota</taxon>
        <taxon>Actinomycetes</taxon>
        <taxon>Mycobacteriales</taxon>
        <taxon>Corynebacteriaceae</taxon>
        <taxon>Corynebacterium</taxon>
    </lineage>
</organism>
<evidence type="ECO:0000259" key="1">
    <source>
        <dbReference type="Pfam" id="PF01863"/>
    </source>
</evidence>
<dbReference type="PANTHER" id="PTHR30399:SF1">
    <property type="entry name" value="UTP PYROPHOSPHATASE"/>
    <property type="match status" value="1"/>
</dbReference>
<dbReference type="HOGENOM" id="CLU_094108_1_0_11"/>
<dbReference type="Pfam" id="PF01863">
    <property type="entry name" value="YgjP-like"/>
    <property type="match status" value="1"/>
</dbReference>
<dbReference type="PATRIC" id="fig|883169.3.peg.1078"/>
<dbReference type="InterPro" id="IPR053136">
    <property type="entry name" value="UTP_pyrophosphatase-like"/>
</dbReference>